<proteinExistence type="inferred from homology"/>
<comment type="subcellular location">
    <subcellularLocation>
        <location evidence="1">Cytoplasm</location>
    </subcellularLocation>
</comment>
<feature type="compositionally biased region" description="Low complexity" evidence="5">
    <location>
        <begin position="224"/>
        <end position="242"/>
    </location>
</feature>
<gene>
    <name evidence="6" type="ORF">CFO_g4202</name>
</gene>
<dbReference type="GO" id="GO:0000290">
    <property type="term" value="P:deadenylation-dependent decapping of nuclear-transcribed mRNA"/>
    <property type="evidence" value="ECO:0007669"/>
    <property type="project" value="InterPro"/>
</dbReference>
<protein>
    <submittedName>
        <fullName evidence="6">mRNA-decapping enzyme-like protein</fullName>
        <ecNumber evidence="6">3.-.-.-</ecNumber>
    </submittedName>
</protein>
<dbReference type="PANTHER" id="PTHR16290:SF0">
    <property type="entry name" value="DECAPPING PROTEIN 1, ISOFORM A"/>
    <property type="match status" value="1"/>
</dbReference>
<evidence type="ECO:0000313" key="7">
    <source>
        <dbReference type="Proteomes" id="UP000034841"/>
    </source>
</evidence>
<dbReference type="InterPro" id="IPR010334">
    <property type="entry name" value="Dcp1"/>
</dbReference>
<dbReference type="GO" id="GO:0016787">
    <property type="term" value="F:hydrolase activity"/>
    <property type="evidence" value="ECO:0007669"/>
    <property type="project" value="UniProtKB-KW"/>
</dbReference>
<accession>A0A0F8AYM9</accession>
<dbReference type="SUPFAM" id="SSF50729">
    <property type="entry name" value="PH domain-like"/>
    <property type="match status" value="1"/>
</dbReference>
<dbReference type="OrthoDB" id="255837at2759"/>
<evidence type="ECO:0000256" key="5">
    <source>
        <dbReference type="SAM" id="MobiDB-lite"/>
    </source>
</evidence>
<dbReference type="Gene3D" id="2.30.29.30">
    <property type="entry name" value="Pleckstrin-homology domain (PH domain)/Phosphotyrosine-binding domain (PTB)"/>
    <property type="match status" value="1"/>
</dbReference>
<feature type="region of interest" description="Disordered" evidence="5">
    <location>
        <begin position="1"/>
        <end position="39"/>
    </location>
</feature>
<evidence type="ECO:0000256" key="1">
    <source>
        <dbReference type="ARBA" id="ARBA00004496"/>
    </source>
</evidence>
<keyword evidence="6" id="KW-0378">Hydrolase</keyword>
<reference evidence="6 7" key="1">
    <citation type="submission" date="2015-04" db="EMBL/GenBank/DDBJ databases">
        <title>Genome sequence of Ceratocystis platani, a major pathogen of plane trees.</title>
        <authorList>
            <person name="Belbahri L."/>
        </authorList>
    </citation>
    <scope>NUCLEOTIDE SEQUENCE [LARGE SCALE GENOMIC DNA]</scope>
    <source>
        <strain evidence="6 7">CFO</strain>
    </source>
</reference>
<keyword evidence="7" id="KW-1185">Reference proteome</keyword>
<feature type="compositionally biased region" description="Polar residues" evidence="5">
    <location>
        <begin position="243"/>
        <end position="258"/>
    </location>
</feature>
<dbReference type="Pfam" id="PF06058">
    <property type="entry name" value="DCP1"/>
    <property type="match status" value="1"/>
</dbReference>
<evidence type="ECO:0000313" key="6">
    <source>
        <dbReference type="EMBL" id="KKF93441.1"/>
    </source>
</evidence>
<dbReference type="GO" id="GO:0003729">
    <property type="term" value="F:mRNA binding"/>
    <property type="evidence" value="ECO:0007669"/>
    <property type="project" value="TreeGrafter"/>
</dbReference>
<dbReference type="Proteomes" id="UP000034841">
    <property type="component" value="Unassembled WGS sequence"/>
</dbReference>
<feature type="compositionally biased region" description="Low complexity" evidence="5">
    <location>
        <begin position="196"/>
        <end position="212"/>
    </location>
</feature>
<dbReference type="GO" id="GO:0031087">
    <property type="term" value="P:deadenylation-independent decapping of nuclear-transcribed mRNA"/>
    <property type="evidence" value="ECO:0007669"/>
    <property type="project" value="TreeGrafter"/>
</dbReference>
<comment type="caution">
    <text evidence="6">The sequence shown here is derived from an EMBL/GenBank/DDBJ whole genome shotgun (WGS) entry which is preliminary data.</text>
</comment>
<dbReference type="InterPro" id="IPR011993">
    <property type="entry name" value="PH-like_dom_sf"/>
</dbReference>
<sequence>MSQQTPRRYPKHKRNPSANRVSDYESDAPYVVDTTPNPKLANRTNTEVNLKVIRSYLPDVNHINYCNANAVVYGFNTAQSEWMRTNIDGPLFVCQSGTSGATVQINGYIFILNRKNTENRVYSFRNIVDIDITSEYLILIMDEPGNDAVGIWVHAANDADRIASMNKIRDVIMEVKNAASPSASASSAPPPVSGVQAPLQQQHQQPQQLQPQTDASNQYQYQNQHPPHMYQPQTQQQYTEQYSGQYAPQFQGQPDGTSQKIDVQMLFDRQM</sequence>
<dbReference type="GO" id="GO:0006397">
    <property type="term" value="P:mRNA processing"/>
    <property type="evidence" value="ECO:0007669"/>
    <property type="project" value="UniProtKB-KW"/>
</dbReference>
<evidence type="ECO:0000256" key="4">
    <source>
        <dbReference type="ARBA" id="ARBA00022664"/>
    </source>
</evidence>
<feature type="compositionally biased region" description="Polar residues" evidence="5">
    <location>
        <begin position="213"/>
        <end position="223"/>
    </location>
</feature>
<dbReference type="GO" id="GO:0008047">
    <property type="term" value="F:enzyme activator activity"/>
    <property type="evidence" value="ECO:0007669"/>
    <property type="project" value="InterPro"/>
</dbReference>
<name>A0A0F8AYM9_CERFI</name>
<evidence type="ECO:0000256" key="2">
    <source>
        <dbReference type="ARBA" id="ARBA00008778"/>
    </source>
</evidence>
<dbReference type="EC" id="3.-.-.-" evidence="6"/>
<dbReference type="AlphaFoldDB" id="A0A0F8AYM9"/>
<keyword evidence="4" id="KW-0507">mRNA processing</keyword>
<comment type="similarity">
    <text evidence="2">Belongs to the DCP1 family.</text>
</comment>
<organism evidence="6 7">
    <name type="scientific">Ceratocystis fimbriata f. sp. platani</name>
    <dbReference type="NCBI Taxonomy" id="88771"/>
    <lineage>
        <taxon>Eukaryota</taxon>
        <taxon>Fungi</taxon>
        <taxon>Dikarya</taxon>
        <taxon>Ascomycota</taxon>
        <taxon>Pezizomycotina</taxon>
        <taxon>Sordariomycetes</taxon>
        <taxon>Hypocreomycetidae</taxon>
        <taxon>Microascales</taxon>
        <taxon>Ceratocystidaceae</taxon>
        <taxon>Ceratocystis</taxon>
    </lineage>
</organism>
<dbReference type="PANTHER" id="PTHR16290">
    <property type="entry name" value="TRANSCRIPTION FACTOR SMIF DECAPPING ENZYME DCP1"/>
    <property type="match status" value="1"/>
</dbReference>
<feature type="region of interest" description="Disordered" evidence="5">
    <location>
        <begin position="180"/>
        <end position="258"/>
    </location>
</feature>
<dbReference type="GO" id="GO:0000932">
    <property type="term" value="C:P-body"/>
    <property type="evidence" value="ECO:0007669"/>
    <property type="project" value="TreeGrafter"/>
</dbReference>
<evidence type="ECO:0000256" key="3">
    <source>
        <dbReference type="ARBA" id="ARBA00022490"/>
    </source>
</evidence>
<keyword evidence="3" id="KW-0963">Cytoplasm</keyword>
<dbReference type="EMBL" id="LBBL01000243">
    <property type="protein sequence ID" value="KKF93441.1"/>
    <property type="molecule type" value="Genomic_DNA"/>
</dbReference>